<sequence length="588" mass="66107">MLRRTFSNNLRKSSKPKKANRRDRKYALVVRRLIDERGRHHDTAIDIKSDALCQVLQDINEGVESLELSQNAPQVSPNTLFHSYQGLVRRLDFENARSSPDENLIAAITAAIQVVREDQGSELLEMSKLTAQGLISFSLLWTLFKPNTLAYAYHPLTEQTCVLLVRDTEYMQTREGRFLVVNYDEIRYDGNAFGYARGSIRVKQFPGTCAITDLSIYPLEYHSQSNDTYNQAVELGKLYACLPEHAYYEVSGQAMRDGRSDGKPSKFYTCGRAMFSPSAFRRFQPNSSYNPDVRRAVQKESLTEEQYAICTPIVLGFSFDQKSWGGFALSRARDVIWNETAFAALVLGEKQKSLIHALVREHATGSSGFDDVIQGKGRGLVGMLAGMPGCGKTLTAEAVAETTHRPLYAVSVGELGTTPEDVEHRLLQVLELAQMWDAVLLLDEADVFLQKRSAGDINRNALVSIFLRHLEYYQGIMILTTNMVGQCDHAFESRIHFSVYYPELDRTARKAIWENFFKKQSVPVRDVDLDELANYSINGRQIKNAFSSAHTMARANGSPHLGIEDVRIVLSVLNDWKVAVEKSSALAT</sequence>
<name>A0ACB8QPU5_9AGAM</name>
<evidence type="ECO:0000313" key="1">
    <source>
        <dbReference type="EMBL" id="KAI0033879.1"/>
    </source>
</evidence>
<comment type="caution">
    <text evidence="1">The sequence shown here is derived from an EMBL/GenBank/DDBJ whole genome shotgun (WGS) entry which is preliminary data.</text>
</comment>
<dbReference type="Proteomes" id="UP000814128">
    <property type="component" value="Unassembled WGS sequence"/>
</dbReference>
<dbReference type="EMBL" id="MU273510">
    <property type="protein sequence ID" value="KAI0033879.1"/>
    <property type="molecule type" value="Genomic_DNA"/>
</dbReference>
<accession>A0ACB8QPU5</accession>
<keyword evidence="2" id="KW-1185">Reference proteome</keyword>
<gene>
    <name evidence="1" type="ORF">K488DRAFT_46742</name>
</gene>
<evidence type="ECO:0000313" key="2">
    <source>
        <dbReference type="Proteomes" id="UP000814128"/>
    </source>
</evidence>
<keyword evidence="1" id="KW-0378">Hydrolase</keyword>
<reference evidence="1" key="1">
    <citation type="submission" date="2021-02" db="EMBL/GenBank/DDBJ databases">
        <authorList>
            <consortium name="DOE Joint Genome Institute"/>
            <person name="Ahrendt S."/>
            <person name="Looney B.P."/>
            <person name="Miyauchi S."/>
            <person name="Morin E."/>
            <person name="Drula E."/>
            <person name="Courty P.E."/>
            <person name="Chicoki N."/>
            <person name="Fauchery L."/>
            <person name="Kohler A."/>
            <person name="Kuo A."/>
            <person name="Labutti K."/>
            <person name="Pangilinan J."/>
            <person name="Lipzen A."/>
            <person name="Riley R."/>
            <person name="Andreopoulos W."/>
            <person name="He G."/>
            <person name="Johnson J."/>
            <person name="Barry K.W."/>
            <person name="Grigoriev I.V."/>
            <person name="Nagy L."/>
            <person name="Hibbett D."/>
            <person name="Henrissat B."/>
            <person name="Matheny P.B."/>
            <person name="Labbe J."/>
            <person name="Martin F."/>
        </authorList>
    </citation>
    <scope>NUCLEOTIDE SEQUENCE</scope>
    <source>
        <strain evidence="1">EC-137</strain>
    </source>
</reference>
<proteinExistence type="predicted"/>
<protein>
    <submittedName>
        <fullName evidence="1">P-loop containing nucleoside triphosphate hydrolase protein</fullName>
    </submittedName>
</protein>
<reference evidence="1" key="2">
    <citation type="journal article" date="2022" name="New Phytol.">
        <title>Evolutionary transition to the ectomycorrhizal habit in the genomes of a hyperdiverse lineage of mushroom-forming fungi.</title>
        <authorList>
            <person name="Looney B."/>
            <person name="Miyauchi S."/>
            <person name="Morin E."/>
            <person name="Drula E."/>
            <person name="Courty P.E."/>
            <person name="Kohler A."/>
            <person name="Kuo A."/>
            <person name="LaButti K."/>
            <person name="Pangilinan J."/>
            <person name="Lipzen A."/>
            <person name="Riley R."/>
            <person name="Andreopoulos W."/>
            <person name="He G."/>
            <person name="Johnson J."/>
            <person name="Nolan M."/>
            <person name="Tritt A."/>
            <person name="Barry K.W."/>
            <person name="Grigoriev I.V."/>
            <person name="Nagy L.G."/>
            <person name="Hibbett D."/>
            <person name="Henrissat B."/>
            <person name="Matheny P.B."/>
            <person name="Labbe J."/>
            <person name="Martin F.M."/>
        </authorList>
    </citation>
    <scope>NUCLEOTIDE SEQUENCE</scope>
    <source>
        <strain evidence="1">EC-137</strain>
    </source>
</reference>
<organism evidence="1 2">
    <name type="scientific">Vararia minispora EC-137</name>
    <dbReference type="NCBI Taxonomy" id="1314806"/>
    <lineage>
        <taxon>Eukaryota</taxon>
        <taxon>Fungi</taxon>
        <taxon>Dikarya</taxon>
        <taxon>Basidiomycota</taxon>
        <taxon>Agaricomycotina</taxon>
        <taxon>Agaricomycetes</taxon>
        <taxon>Russulales</taxon>
        <taxon>Lachnocladiaceae</taxon>
        <taxon>Vararia</taxon>
    </lineage>
</organism>